<accession>A0A4R0R3H3</accession>
<organism evidence="2 3">
    <name type="scientific">Steccherinum ochraceum</name>
    <dbReference type="NCBI Taxonomy" id="92696"/>
    <lineage>
        <taxon>Eukaryota</taxon>
        <taxon>Fungi</taxon>
        <taxon>Dikarya</taxon>
        <taxon>Basidiomycota</taxon>
        <taxon>Agaricomycotina</taxon>
        <taxon>Agaricomycetes</taxon>
        <taxon>Polyporales</taxon>
        <taxon>Steccherinaceae</taxon>
        <taxon>Steccherinum</taxon>
    </lineage>
</organism>
<protein>
    <submittedName>
        <fullName evidence="2">Uncharacterized protein</fullName>
    </submittedName>
</protein>
<comment type="caution">
    <text evidence="2">The sequence shown here is derived from an EMBL/GenBank/DDBJ whole genome shotgun (WGS) entry which is preliminary data.</text>
</comment>
<dbReference type="AlphaFoldDB" id="A0A4R0R3H3"/>
<feature type="compositionally biased region" description="Pro residues" evidence="1">
    <location>
        <begin position="189"/>
        <end position="207"/>
    </location>
</feature>
<evidence type="ECO:0000313" key="2">
    <source>
        <dbReference type="EMBL" id="TCD61760.1"/>
    </source>
</evidence>
<dbReference type="EMBL" id="RWJN01000432">
    <property type="protein sequence ID" value="TCD61760.1"/>
    <property type="molecule type" value="Genomic_DNA"/>
</dbReference>
<feature type="region of interest" description="Disordered" evidence="1">
    <location>
        <begin position="80"/>
        <end position="207"/>
    </location>
</feature>
<gene>
    <name evidence="2" type="ORF">EIP91_007962</name>
</gene>
<feature type="compositionally biased region" description="Pro residues" evidence="1">
    <location>
        <begin position="95"/>
        <end position="130"/>
    </location>
</feature>
<evidence type="ECO:0000256" key="1">
    <source>
        <dbReference type="SAM" id="MobiDB-lite"/>
    </source>
</evidence>
<reference evidence="2 3" key="1">
    <citation type="submission" date="2018-11" db="EMBL/GenBank/DDBJ databases">
        <title>Genome assembly of Steccherinum ochraceum LE-BIN_3174, the white-rot fungus of the Steccherinaceae family (The Residual Polyporoid clade, Polyporales, Basidiomycota).</title>
        <authorList>
            <person name="Fedorova T.V."/>
            <person name="Glazunova O.A."/>
            <person name="Landesman E.O."/>
            <person name="Moiseenko K.V."/>
            <person name="Psurtseva N.V."/>
            <person name="Savinova O.S."/>
            <person name="Shakhova N.V."/>
            <person name="Tyazhelova T.V."/>
            <person name="Vasina D.V."/>
        </authorList>
    </citation>
    <scope>NUCLEOTIDE SEQUENCE [LARGE SCALE GENOMIC DNA]</scope>
    <source>
        <strain evidence="2 3">LE-BIN_3174</strain>
    </source>
</reference>
<evidence type="ECO:0000313" key="3">
    <source>
        <dbReference type="Proteomes" id="UP000292702"/>
    </source>
</evidence>
<name>A0A4R0R3H3_9APHY</name>
<dbReference type="Proteomes" id="UP000292702">
    <property type="component" value="Unassembled WGS sequence"/>
</dbReference>
<feature type="non-terminal residue" evidence="2">
    <location>
        <position position="1"/>
    </location>
</feature>
<sequence length="207" mass="22173">LLGVSSGSPTTKLPIRIVVMRTGTILAGVFSVFATSTIAIPFHAYEVREYAERAVLARGHNLVVRDVSPASDARERLIPTTTTTAFLVKRSSATHPPPPTRPPPPPPPTRDSPLPPSPAAAATAPPPPPLAAETIPHNRPPSDLDALGAYMNSLPPTTHNEYQLHRPSTDNWNTSKGRPMIGVNRQARPRPPPAPAPSPEVSPRPRR</sequence>
<keyword evidence="3" id="KW-1185">Reference proteome</keyword>
<proteinExistence type="predicted"/>